<feature type="compositionally biased region" description="Acidic residues" evidence="4">
    <location>
        <begin position="184"/>
        <end position="197"/>
    </location>
</feature>
<dbReference type="PANTHER" id="PTHR12549:SF38">
    <property type="entry name" value="JMJC DOMAIN-CONTAINING HISTONE DEMETHYLASE 2, ISOFORM A"/>
    <property type="match status" value="1"/>
</dbReference>
<keyword evidence="7" id="KW-1185">Reference proteome</keyword>
<dbReference type="GO" id="GO:0032454">
    <property type="term" value="F:histone H3K9 demethylase activity"/>
    <property type="evidence" value="ECO:0007669"/>
    <property type="project" value="InterPro"/>
</dbReference>
<dbReference type="GO" id="GO:0006357">
    <property type="term" value="P:regulation of transcription by RNA polymerase II"/>
    <property type="evidence" value="ECO:0007669"/>
    <property type="project" value="TreeGrafter"/>
</dbReference>
<feature type="compositionally biased region" description="Polar residues" evidence="4">
    <location>
        <begin position="1243"/>
        <end position="1253"/>
    </location>
</feature>
<feature type="compositionally biased region" description="Basic and acidic residues" evidence="4">
    <location>
        <begin position="67"/>
        <end position="76"/>
    </location>
</feature>
<protein>
    <recommendedName>
        <fullName evidence="5">JmjC domain-containing protein</fullName>
    </recommendedName>
</protein>
<dbReference type="InterPro" id="IPR045109">
    <property type="entry name" value="LSDs-like"/>
</dbReference>
<keyword evidence="2" id="KW-0479">Metal-binding</keyword>
<feature type="compositionally biased region" description="Basic and acidic residues" evidence="4">
    <location>
        <begin position="286"/>
        <end position="301"/>
    </location>
</feature>
<feature type="compositionally biased region" description="Polar residues" evidence="4">
    <location>
        <begin position="50"/>
        <end position="60"/>
    </location>
</feature>
<feature type="region of interest" description="Disordered" evidence="4">
    <location>
        <begin position="1198"/>
        <end position="1253"/>
    </location>
</feature>
<evidence type="ECO:0000259" key="5">
    <source>
        <dbReference type="PROSITE" id="PS51184"/>
    </source>
</evidence>
<dbReference type="PANTHER" id="PTHR12549">
    <property type="entry name" value="JMJC DOMAIN-CONTAINING HISTONE DEMETHYLATION PROTEIN"/>
    <property type="match status" value="1"/>
</dbReference>
<gene>
    <name evidence="6" type="ORF">EHS25_000736</name>
</gene>
<dbReference type="Proteomes" id="UP000279259">
    <property type="component" value="Unassembled WGS sequence"/>
</dbReference>
<feature type="compositionally biased region" description="Acidic residues" evidence="4">
    <location>
        <begin position="1374"/>
        <end position="1383"/>
    </location>
</feature>
<sequence>MSTSPLVAPFDSPDLPSLAEADAPEGDGDGLAALPDTFDPDADTEAESNAPPQASNQTGSEAAAADDNAKPHKEIDVLPLPTTFDPDEVNEAPAPVNRSYGEQEESLEDLIIASPSTSKRPSDVPGDAEDLSLPRAQEVEDDLESRTGEDAPTAIDPGEERPEREAAGDQDEGVQAQEPLTGEADGDVDMDEEEEEEAAKPPELLQILKALHRQEAKDPEPETTVSSPLSDLPELPSELPPSPKSPILRSPPSTPPALNSPSTTLVQLAVNGQASFAAESSSSAARRAEGTKRTSDGKDKVNQASFVGSKGKGKGKKEGQAPVATARMASHEHEDTPASGIDDLRSISGDETEKLVDIKDEESGVEKRKYKKLKGLDGKAIRTSVKSRKRLDAMLGISQDDKPPEKITPRPKALTDAQIKGMLRGSTRERQMGPCLRPRYAKWGKCTQCVSKVGGDSCRFRDYRVFPIHPVSVDIVGPGWFESTDLKEELTPLPRDFNVPMEEDNILRTERTVAPILLPIINRELRHVVNNKAIRRGVDSAKHRSVCDFCSSTIFSGYWFCKKCGRDFCLQCERYFSDNMETMSKSPWPMADAARPRLLRCNAAVDTAPDPTTGSSMQRHWEKPTLRPAFHFRPDLQPVSRFSEAELRQHWLALVNFVLEGRDAALIIERLRLLGLAEDDEVLEAIKGWVTSASDRTNDDSPSEVLSPGDIERLYTKSTHAEAIPIPDPAGLEEHSHQFIRTDFEGLDNSRFDVLWAKGEPMVIDNVDKRLKLSWTPDDFIERFGEEPCVVVDCQTNKPHSSSIRNFFRSFKEADTRGKAILKLKDWPATDDFKNTHPGLYNDFCDALPVPDYTRREGVLNLYAHFPPGPTKPDIGPKMYNAFEAVESTGGFGSTRLHMDVADAINLMLYASPRTDGQPGCAVWDLFRAEDAPKIRAFLHRKFDRTHAFTDPIHSQLFYLDASLRKELWEKEGVVSWRVYQYPGQAVFIPAGCAHQVCNLADCIKIALDFVSPHNVSRCQQLTSDFRNENFVKAWKEDVLQLYNVLWYAWLSSREARDRRIKEEEEKRKVEEARQKHLKSLQDGATHHSPGRSHFWAMSSVRDEEPLREGSVSSRASPAPIPMGRVSADVPVYSPATQHLAGRSDVPANGTSGTGSELPEGAAAAAAAAEDEAPEKNGRGPPVDMKQTLALRLLSASLSAPDAPPPPAPRNPSAGSKVPIKRFPSASATTPGSPRVKLEPTRSLRSGSGTDTAEVTRMREAIKRGHIGVDLMVSVARAEMGLGADREADGDVDMGMEAMWGDVAQVARMQLDRTDEANGEGRGGGGDGKGNGDGDGDADAEAGDVGGADENDPFSLTDATREALLKVVAPLQDSGDDDEEMEGDSALAGGGPAEPDTAQEGEIQ</sequence>
<feature type="compositionally biased region" description="Basic and acidic residues" evidence="4">
    <location>
        <begin position="158"/>
        <end position="167"/>
    </location>
</feature>
<feature type="compositionally biased region" description="Gly residues" evidence="4">
    <location>
        <begin position="1320"/>
        <end position="1333"/>
    </location>
</feature>
<dbReference type="OrthoDB" id="1667110at2759"/>
<dbReference type="EMBL" id="RSCD01000001">
    <property type="protein sequence ID" value="RSH95644.1"/>
    <property type="molecule type" value="Genomic_DNA"/>
</dbReference>
<dbReference type="InterPro" id="IPR003347">
    <property type="entry name" value="JmjC_dom"/>
</dbReference>
<dbReference type="PROSITE" id="PS51184">
    <property type="entry name" value="JMJC"/>
    <property type="match status" value="1"/>
</dbReference>
<name>A0A427YX35_9TREE</name>
<dbReference type="Gene3D" id="2.60.120.650">
    <property type="entry name" value="Cupin"/>
    <property type="match status" value="1"/>
</dbReference>
<evidence type="ECO:0000256" key="2">
    <source>
        <dbReference type="ARBA" id="ARBA00022723"/>
    </source>
</evidence>
<comment type="subcellular location">
    <subcellularLocation>
        <location evidence="1">Nucleus</location>
    </subcellularLocation>
</comment>
<evidence type="ECO:0000256" key="4">
    <source>
        <dbReference type="SAM" id="MobiDB-lite"/>
    </source>
</evidence>
<feature type="compositionally biased region" description="Basic and acidic residues" evidence="4">
    <location>
        <begin position="1065"/>
        <end position="1075"/>
    </location>
</feature>
<dbReference type="GO" id="GO:0000118">
    <property type="term" value="C:histone deacetylase complex"/>
    <property type="evidence" value="ECO:0007669"/>
    <property type="project" value="TreeGrafter"/>
</dbReference>
<feature type="compositionally biased region" description="Low complexity" evidence="4">
    <location>
        <begin position="226"/>
        <end position="237"/>
    </location>
</feature>
<keyword evidence="3" id="KW-0539">Nucleus</keyword>
<feature type="region of interest" description="Disordered" evidence="4">
    <location>
        <begin position="1106"/>
        <end position="1126"/>
    </location>
</feature>
<feature type="region of interest" description="Disordered" evidence="4">
    <location>
        <begin position="1315"/>
        <end position="1404"/>
    </location>
</feature>
<feature type="region of interest" description="Disordered" evidence="4">
    <location>
        <begin position="1139"/>
        <end position="1183"/>
    </location>
</feature>
<dbReference type="SMART" id="SM00558">
    <property type="entry name" value="JmjC"/>
    <property type="match status" value="1"/>
</dbReference>
<evidence type="ECO:0000313" key="6">
    <source>
        <dbReference type="EMBL" id="RSH95644.1"/>
    </source>
</evidence>
<dbReference type="STRING" id="1890683.A0A427YX35"/>
<feature type="domain" description="JmjC" evidence="5">
    <location>
        <begin position="855"/>
        <end position="1027"/>
    </location>
</feature>
<feature type="compositionally biased region" description="Polar residues" evidence="4">
    <location>
        <begin position="256"/>
        <end position="273"/>
    </location>
</feature>
<dbReference type="GO" id="GO:0003712">
    <property type="term" value="F:transcription coregulator activity"/>
    <property type="evidence" value="ECO:0007669"/>
    <property type="project" value="TreeGrafter"/>
</dbReference>
<feature type="region of interest" description="Disordered" evidence="4">
    <location>
        <begin position="1"/>
        <end position="348"/>
    </location>
</feature>
<dbReference type="Pfam" id="PF02373">
    <property type="entry name" value="JmjC"/>
    <property type="match status" value="1"/>
</dbReference>
<dbReference type="SUPFAM" id="SSF51197">
    <property type="entry name" value="Clavaminate synthase-like"/>
    <property type="match status" value="1"/>
</dbReference>
<dbReference type="GO" id="GO:0046872">
    <property type="term" value="F:metal ion binding"/>
    <property type="evidence" value="ECO:0007669"/>
    <property type="project" value="UniProtKB-KW"/>
</dbReference>
<dbReference type="GO" id="GO:0031490">
    <property type="term" value="F:chromatin DNA binding"/>
    <property type="evidence" value="ECO:0007669"/>
    <property type="project" value="TreeGrafter"/>
</dbReference>
<feature type="compositionally biased region" description="Low complexity" evidence="4">
    <location>
        <begin position="274"/>
        <end position="285"/>
    </location>
</feature>
<dbReference type="GO" id="GO:0000785">
    <property type="term" value="C:chromatin"/>
    <property type="evidence" value="ECO:0007669"/>
    <property type="project" value="TreeGrafter"/>
</dbReference>
<evidence type="ECO:0000256" key="3">
    <source>
        <dbReference type="ARBA" id="ARBA00023242"/>
    </source>
</evidence>
<reference evidence="6 7" key="1">
    <citation type="submission" date="2018-11" db="EMBL/GenBank/DDBJ databases">
        <title>Genome sequence of Saitozyma podzolica DSM 27192.</title>
        <authorList>
            <person name="Aliyu H."/>
            <person name="Gorte O."/>
            <person name="Ochsenreither K."/>
        </authorList>
    </citation>
    <scope>NUCLEOTIDE SEQUENCE [LARGE SCALE GENOMIC DNA]</scope>
    <source>
        <strain evidence="6 7">DSM 27192</strain>
    </source>
</reference>
<accession>A0A427YX35</accession>
<organism evidence="6 7">
    <name type="scientific">Saitozyma podzolica</name>
    <dbReference type="NCBI Taxonomy" id="1890683"/>
    <lineage>
        <taxon>Eukaryota</taxon>
        <taxon>Fungi</taxon>
        <taxon>Dikarya</taxon>
        <taxon>Basidiomycota</taxon>
        <taxon>Agaricomycotina</taxon>
        <taxon>Tremellomycetes</taxon>
        <taxon>Tremellales</taxon>
        <taxon>Trimorphomycetaceae</taxon>
        <taxon>Saitozyma</taxon>
    </lineage>
</organism>
<proteinExistence type="predicted"/>
<evidence type="ECO:0000256" key="1">
    <source>
        <dbReference type="ARBA" id="ARBA00004123"/>
    </source>
</evidence>
<feature type="region of interest" description="Disordered" evidence="4">
    <location>
        <begin position="1065"/>
        <end position="1093"/>
    </location>
</feature>
<feature type="compositionally biased region" description="Acidic residues" evidence="4">
    <location>
        <begin position="1334"/>
        <end position="1352"/>
    </location>
</feature>
<evidence type="ECO:0000313" key="7">
    <source>
        <dbReference type="Proteomes" id="UP000279259"/>
    </source>
</evidence>
<comment type="caution">
    <text evidence="6">The sequence shown here is derived from an EMBL/GenBank/DDBJ whole genome shotgun (WGS) entry which is preliminary data.</text>
</comment>